<dbReference type="InterPro" id="IPR017441">
    <property type="entry name" value="Protein_kinase_ATP_BS"/>
</dbReference>
<keyword evidence="4" id="KW-0808">Transferase</keyword>
<dbReference type="FunFam" id="3.30.200.20:FF:000007">
    <property type="entry name" value="Cyclin-dependent kinase 14, putative"/>
    <property type="match status" value="1"/>
</dbReference>
<evidence type="ECO:0000256" key="2">
    <source>
        <dbReference type="ARBA" id="ARBA00012425"/>
    </source>
</evidence>
<dbReference type="FunFam" id="1.10.510.10:FF:000611">
    <property type="entry name" value="CMGC family protein kinase"/>
    <property type="match status" value="1"/>
</dbReference>
<dbReference type="GO" id="GO:0005524">
    <property type="term" value="F:ATP binding"/>
    <property type="evidence" value="ECO:0007669"/>
    <property type="project" value="UniProtKB-UniRule"/>
</dbReference>
<feature type="compositionally biased region" description="Basic and acidic residues" evidence="10">
    <location>
        <begin position="178"/>
        <end position="187"/>
    </location>
</feature>
<evidence type="ECO:0000256" key="4">
    <source>
        <dbReference type="ARBA" id="ARBA00022679"/>
    </source>
</evidence>
<dbReference type="Gene3D" id="3.30.200.20">
    <property type="entry name" value="Phosphorylase Kinase, domain 1"/>
    <property type="match status" value="1"/>
</dbReference>
<feature type="region of interest" description="Disordered" evidence="10">
    <location>
        <begin position="88"/>
        <end position="207"/>
    </location>
</feature>
<dbReference type="GO" id="GO:0004693">
    <property type="term" value="F:cyclin-dependent protein serine/threonine kinase activity"/>
    <property type="evidence" value="ECO:0007669"/>
    <property type="project" value="UniProtKB-EC"/>
</dbReference>
<feature type="compositionally biased region" description="Polar residues" evidence="10">
    <location>
        <begin position="130"/>
        <end position="145"/>
    </location>
</feature>
<feature type="compositionally biased region" description="Polar residues" evidence="10">
    <location>
        <begin position="195"/>
        <end position="207"/>
    </location>
</feature>
<dbReference type="PROSITE" id="PS00108">
    <property type="entry name" value="PROTEIN_KINASE_ST"/>
    <property type="match status" value="1"/>
</dbReference>
<evidence type="ECO:0000256" key="1">
    <source>
        <dbReference type="ARBA" id="ARBA00006485"/>
    </source>
</evidence>
<dbReference type="InterPro" id="IPR008271">
    <property type="entry name" value="Ser/Thr_kinase_AS"/>
</dbReference>
<dbReference type="EC" id="2.7.11.22" evidence="2"/>
<protein>
    <recommendedName>
        <fullName evidence="2">cyclin-dependent kinase</fullName>
        <ecNumber evidence="2">2.7.11.22</ecNumber>
    </recommendedName>
</protein>
<evidence type="ECO:0000256" key="9">
    <source>
        <dbReference type="ARBA" id="ARBA00048367"/>
    </source>
</evidence>
<proteinExistence type="inferred from homology"/>
<dbReference type="PROSITE" id="PS50011">
    <property type="entry name" value="PROTEIN_KINASE_DOM"/>
    <property type="match status" value="1"/>
</dbReference>
<feature type="compositionally biased region" description="Polar residues" evidence="10">
    <location>
        <begin position="911"/>
        <end position="922"/>
    </location>
</feature>
<feature type="compositionally biased region" description="Polar residues" evidence="10">
    <location>
        <begin position="88"/>
        <end position="100"/>
    </location>
</feature>
<dbReference type="SUPFAM" id="SSF56112">
    <property type="entry name" value="Protein kinase-like (PK-like)"/>
    <property type="match status" value="1"/>
</dbReference>
<feature type="compositionally biased region" description="Polar residues" evidence="10">
    <location>
        <begin position="327"/>
        <end position="336"/>
    </location>
</feature>
<keyword evidence="3" id="KW-0723">Serine/threonine-protein kinase</keyword>
<comment type="catalytic activity">
    <reaction evidence="8">
        <text>L-threonyl-[protein] + ATP = O-phospho-L-threonyl-[protein] + ADP + H(+)</text>
        <dbReference type="Rhea" id="RHEA:46608"/>
        <dbReference type="Rhea" id="RHEA-COMP:11060"/>
        <dbReference type="Rhea" id="RHEA-COMP:11605"/>
        <dbReference type="ChEBI" id="CHEBI:15378"/>
        <dbReference type="ChEBI" id="CHEBI:30013"/>
        <dbReference type="ChEBI" id="CHEBI:30616"/>
        <dbReference type="ChEBI" id="CHEBI:61977"/>
        <dbReference type="ChEBI" id="CHEBI:456216"/>
        <dbReference type="EC" id="2.7.11.22"/>
    </reaction>
</comment>
<comment type="caution">
    <text evidence="12">The sequence shown here is derived from an EMBL/GenBank/DDBJ whole genome shotgun (WGS) entry which is preliminary data.</text>
</comment>
<keyword evidence="13" id="KW-1185">Reference proteome</keyword>
<feature type="compositionally biased region" description="Low complexity" evidence="10">
    <location>
        <begin position="153"/>
        <end position="165"/>
    </location>
</feature>
<dbReference type="GO" id="GO:0005634">
    <property type="term" value="C:nucleus"/>
    <property type="evidence" value="ECO:0007669"/>
    <property type="project" value="TreeGrafter"/>
</dbReference>
<dbReference type="Pfam" id="PF00069">
    <property type="entry name" value="Pkinase"/>
    <property type="match status" value="1"/>
</dbReference>
<dbReference type="EMBL" id="NIRI02000042">
    <property type="protein sequence ID" value="KAG5450837.1"/>
    <property type="molecule type" value="Genomic_DNA"/>
</dbReference>
<evidence type="ECO:0000256" key="5">
    <source>
        <dbReference type="ARBA" id="ARBA00022741"/>
    </source>
</evidence>
<sequence>MLSSIKRKLTHRSKHSSESRNGFVGKNSKEENTVSAFGDEMTASYEKLRLSGSPKPQYVPFMPQDPLEIPFPNPASNKAVSGVNRIHTSPIVSQPQTLPNRTVIPTEKNPDSPKPPTTNSNGCGSPNFPNPNRNSAISTCPSSPLSEGIHGGSSTSYLSPASSSSMNKDSRTEDEEEKLLKSDELRKPTKVAITRPSSAQAHSSTSVISAPQKIAGPDVACQTNGSNGNFNAKILSNNQNPVEEHSYFVSKNGGVPTNSGKRCLSAQLADIQIDTDIRPHEDYFDSGYELYDNFPIDGKPIQQQPVVTSSSDPLPQSDHRIALSSLTQSHTVSPTRLASRPIPHSFSSPSWNGSAIMQQPASRMVAGTTIQEEELETDDYQPNRPAPTNPNSSSVCTNFPSHLDPKLAAAVAQVSDEIGTSAAELVAGLAEVRRRPADARNRLRRLGQEPVVNRFLQSKDGTDTFSSRVSNRLSLPANINLPPHLWRRATQFLEEPMSRRERRCSLSEIGFGKSESYAKLDMLGQGTYATVYKGRSLLTETLVALKEIRLEHEEGAPCTAIREVSLLRNLQHANIVTLHDIIHTEKSLTLVFEYVERDLKQYLHDCHGIMHPDNVQLFLYQLLRGLDFCHKRRILHRDLKPQNLLITDRGDLKLADFGLARAKSIPIKTYSNEVVTLWYRPPDILLGSTEYSTHIDMWGVGCIFYEMATGWPLFPGSTVEEELTLIFKRLGTPTEETWPGVTDHPDYSKALKYGPYPGEPGGLLHSAPRLSRRAHTLLASLLVFPGTRRISAADALKHPYFTESAHLPVGALADLPHSSSIFEVQGVRLACDPGRSAVSLGSGRSKPSNNLIQVNGFNGNGKPRYNHTRQKSVPSYEPLGNNNFPPQRVVVDNEFVGALPRDVSRKPTRPPQQHSYNQTNGNHHIFPKYPFPAGHPPPPPPHQVSLANSIHLQSDTTQAQMGGLFQVSNSMRRPVSTSFETAPYYVPHSNLNSVHSQQLSIFDPPHNPSVPSHTNSKSRIVLPGVNSVEHHPVGFVYSRQSANKFEDRRRSLFS</sequence>
<feature type="domain" description="Protein kinase" evidence="11">
    <location>
        <begin position="517"/>
        <end position="801"/>
    </location>
</feature>
<dbReference type="InterPro" id="IPR011009">
    <property type="entry name" value="Kinase-like_dom_sf"/>
</dbReference>
<feature type="region of interest" description="Disordered" evidence="10">
    <location>
        <begin position="1"/>
        <end position="38"/>
    </location>
</feature>
<keyword evidence="6 12" id="KW-0418">Kinase</keyword>
<dbReference type="PROSITE" id="PS00107">
    <property type="entry name" value="PROTEIN_KINASE_ATP"/>
    <property type="match status" value="1"/>
</dbReference>
<keyword evidence="5" id="KW-0547">Nucleotide-binding</keyword>
<organism evidence="12 13">
    <name type="scientific">Clonorchis sinensis</name>
    <name type="common">Chinese liver fluke</name>
    <dbReference type="NCBI Taxonomy" id="79923"/>
    <lineage>
        <taxon>Eukaryota</taxon>
        <taxon>Metazoa</taxon>
        <taxon>Spiralia</taxon>
        <taxon>Lophotrochozoa</taxon>
        <taxon>Platyhelminthes</taxon>
        <taxon>Trematoda</taxon>
        <taxon>Digenea</taxon>
        <taxon>Opisthorchiida</taxon>
        <taxon>Opisthorchiata</taxon>
        <taxon>Opisthorchiidae</taxon>
        <taxon>Clonorchis</taxon>
    </lineage>
</organism>
<feature type="region of interest" description="Disordered" evidence="10">
    <location>
        <begin position="901"/>
        <end position="924"/>
    </location>
</feature>
<gene>
    <name evidence="12" type="ORF">CSKR_110116</name>
</gene>
<evidence type="ECO:0000313" key="12">
    <source>
        <dbReference type="EMBL" id="KAG5450837.1"/>
    </source>
</evidence>
<dbReference type="Gene3D" id="1.10.510.10">
    <property type="entry name" value="Transferase(Phosphotransferase) domain 1"/>
    <property type="match status" value="1"/>
</dbReference>
<dbReference type="AlphaFoldDB" id="A0A419PNU2"/>
<feature type="region of interest" description="Disordered" evidence="10">
    <location>
        <begin position="327"/>
        <end position="351"/>
    </location>
</feature>
<dbReference type="InterPro" id="IPR050108">
    <property type="entry name" value="CDK"/>
</dbReference>
<evidence type="ECO:0000256" key="7">
    <source>
        <dbReference type="ARBA" id="ARBA00022840"/>
    </source>
</evidence>
<dbReference type="GO" id="GO:0005737">
    <property type="term" value="C:cytoplasm"/>
    <property type="evidence" value="ECO:0007669"/>
    <property type="project" value="TreeGrafter"/>
</dbReference>
<feature type="region of interest" description="Disordered" evidence="10">
    <location>
        <begin position="375"/>
        <end position="395"/>
    </location>
</feature>
<comment type="catalytic activity">
    <reaction evidence="9">
        <text>L-seryl-[protein] + ATP = O-phospho-L-seryl-[protein] + ADP + H(+)</text>
        <dbReference type="Rhea" id="RHEA:17989"/>
        <dbReference type="Rhea" id="RHEA-COMP:9863"/>
        <dbReference type="Rhea" id="RHEA-COMP:11604"/>
        <dbReference type="ChEBI" id="CHEBI:15378"/>
        <dbReference type="ChEBI" id="CHEBI:29999"/>
        <dbReference type="ChEBI" id="CHEBI:30616"/>
        <dbReference type="ChEBI" id="CHEBI:83421"/>
        <dbReference type="ChEBI" id="CHEBI:456216"/>
        <dbReference type="EC" id="2.7.11.22"/>
    </reaction>
</comment>
<dbReference type="Proteomes" id="UP000286415">
    <property type="component" value="Unassembled WGS sequence"/>
</dbReference>
<dbReference type="PANTHER" id="PTHR24056">
    <property type="entry name" value="CELL DIVISION PROTEIN KINASE"/>
    <property type="match status" value="1"/>
</dbReference>
<reference evidence="12 13" key="2">
    <citation type="journal article" date="2021" name="Genomics">
        <title>High-quality reference genome for Clonorchis sinensis.</title>
        <authorList>
            <person name="Young N.D."/>
            <person name="Stroehlein A.J."/>
            <person name="Kinkar L."/>
            <person name="Wang T."/>
            <person name="Sohn W.M."/>
            <person name="Chang B.C.H."/>
            <person name="Kaur P."/>
            <person name="Weisz D."/>
            <person name="Dudchenko O."/>
            <person name="Aiden E.L."/>
            <person name="Korhonen P.K."/>
            <person name="Gasser R.B."/>
        </authorList>
    </citation>
    <scope>NUCLEOTIDE SEQUENCE [LARGE SCALE GENOMIC DNA]</scope>
    <source>
        <strain evidence="12">Cs-k2</strain>
    </source>
</reference>
<evidence type="ECO:0000256" key="3">
    <source>
        <dbReference type="ARBA" id="ARBA00022527"/>
    </source>
</evidence>
<dbReference type="STRING" id="79923.A0A419PNU2"/>
<dbReference type="InterPro" id="IPR000719">
    <property type="entry name" value="Prot_kinase_dom"/>
</dbReference>
<name>A0A419PNU2_CLOSI</name>
<accession>A0A419PNU2</accession>
<dbReference type="SMART" id="SM00220">
    <property type="entry name" value="S_TKc"/>
    <property type="match status" value="1"/>
</dbReference>
<evidence type="ECO:0000259" key="11">
    <source>
        <dbReference type="PROSITE" id="PS50011"/>
    </source>
</evidence>
<dbReference type="PANTHER" id="PTHR24056:SF246">
    <property type="entry name" value="ECDYSONE-INDUCED PROTEIN 63E, ISOFORM N"/>
    <property type="match status" value="1"/>
</dbReference>
<feature type="compositionally biased region" description="Basic residues" evidence="10">
    <location>
        <begin position="1"/>
        <end position="14"/>
    </location>
</feature>
<reference evidence="12 13" key="1">
    <citation type="journal article" date="2018" name="Biotechnol. Adv.">
        <title>Improved genomic resources and new bioinformatic workflow for the carcinogenic parasite Clonorchis sinensis: Biotechnological implications.</title>
        <authorList>
            <person name="Wang D."/>
            <person name="Korhonen P.K."/>
            <person name="Gasser R.B."/>
            <person name="Young N.D."/>
        </authorList>
    </citation>
    <scope>NUCLEOTIDE SEQUENCE [LARGE SCALE GENOMIC DNA]</scope>
    <source>
        <strain evidence="12">Cs-k2</strain>
    </source>
</reference>
<evidence type="ECO:0000256" key="10">
    <source>
        <dbReference type="SAM" id="MobiDB-lite"/>
    </source>
</evidence>
<evidence type="ECO:0000313" key="13">
    <source>
        <dbReference type="Proteomes" id="UP000286415"/>
    </source>
</evidence>
<evidence type="ECO:0000256" key="8">
    <source>
        <dbReference type="ARBA" id="ARBA00047811"/>
    </source>
</evidence>
<evidence type="ECO:0000256" key="6">
    <source>
        <dbReference type="ARBA" id="ARBA00022777"/>
    </source>
</evidence>
<keyword evidence="7" id="KW-0067">ATP-binding</keyword>
<dbReference type="InParanoid" id="A0A419PNU2"/>
<comment type="similarity">
    <text evidence="1">Belongs to the protein kinase superfamily. CMGC Ser/Thr protein kinase family. CDC2/CDKX subfamily.</text>
</comment>
<dbReference type="OrthoDB" id="1732493at2759"/>